<comment type="pathway">
    <text evidence="2">Amino-acid biosynthesis; L-cysteine biosynthesis; L-cysteine from L-homocysteine and L-serine: step 1/2.</text>
</comment>
<organism evidence="8 9">
    <name type="scientific">Meganyctiphanes norvegica</name>
    <name type="common">Northern krill</name>
    <name type="synonym">Thysanopoda norvegica</name>
    <dbReference type="NCBI Taxonomy" id="48144"/>
    <lineage>
        <taxon>Eukaryota</taxon>
        <taxon>Metazoa</taxon>
        <taxon>Ecdysozoa</taxon>
        <taxon>Arthropoda</taxon>
        <taxon>Crustacea</taxon>
        <taxon>Multicrustacea</taxon>
        <taxon>Malacostraca</taxon>
        <taxon>Eumalacostraca</taxon>
        <taxon>Eucarida</taxon>
        <taxon>Euphausiacea</taxon>
        <taxon>Euphausiidae</taxon>
        <taxon>Meganyctiphanes</taxon>
    </lineage>
</organism>
<proteinExistence type="inferred from homology"/>
<evidence type="ECO:0000313" key="8">
    <source>
        <dbReference type="EMBL" id="CAL4132001.1"/>
    </source>
</evidence>
<comment type="caution">
    <text evidence="8">The sequence shown here is derived from an EMBL/GenBank/DDBJ whole genome shotgun (WGS) entry which is preliminary data.</text>
</comment>
<dbReference type="CDD" id="cd01561">
    <property type="entry name" value="CBS_like"/>
    <property type="match status" value="1"/>
</dbReference>
<evidence type="ECO:0000256" key="5">
    <source>
        <dbReference type="ARBA" id="ARBA00022898"/>
    </source>
</evidence>
<sequence length="255" mass="27585">MADTGYSYQRNDKLRVCDNILQHIGNTPLVKLNNIPKSYGLQCDVYAKCEFFNAGGSVKDRIALRMVEDAEKNSRITPGTSVLIEPTSGNTGIGLALCAAVKGYRCIIVMPEKMSNEKVDVLRALGAEIVRTPTSAAWDSPESHISVAKRLEKEIPGAIILDQYNNQANPLAHSEGTAEEILQQLNNQVDMIVAGVGTGGTITGIAKKFKNKVPHCKIVGVDPEGSILALPETLNKSEGQYEVEGIGYDFIPEVL</sequence>
<protein>
    <recommendedName>
        <fullName evidence="4">cystathionine beta-synthase</fullName>
        <ecNumber evidence="4">4.2.1.22</ecNumber>
    </recommendedName>
</protein>
<dbReference type="FunFam" id="3.40.50.1100:FF:000118">
    <property type="entry name" value="Related to CYS4-cystathionine beta-synthase"/>
    <property type="match status" value="1"/>
</dbReference>
<evidence type="ECO:0000259" key="7">
    <source>
        <dbReference type="Pfam" id="PF00291"/>
    </source>
</evidence>
<dbReference type="Gene3D" id="3.40.50.1100">
    <property type="match status" value="2"/>
</dbReference>
<evidence type="ECO:0000256" key="1">
    <source>
        <dbReference type="ARBA" id="ARBA00001933"/>
    </source>
</evidence>
<reference evidence="8 9" key="1">
    <citation type="submission" date="2024-05" db="EMBL/GenBank/DDBJ databases">
        <authorList>
            <person name="Wallberg A."/>
        </authorList>
    </citation>
    <scope>NUCLEOTIDE SEQUENCE [LARGE SCALE GENOMIC DNA]</scope>
</reference>
<dbReference type="Proteomes" id="UP001497623">
    <property type="component" value="Unassembled WGS sequence"/>
</dbReference>
<gene>
    <name evidence="8" type="ORF">MNOR_LOCUS26942</name>
</gene>
<comment type="similarity">
    <text evidence="3">Belongs to the cysteine synthase/cystathionine beta-synthase family.</text>
</comment>
<dbReference type="InterPro" id="IPR001926">
    <property type="entry name" value="TrpB-like_PALP"/>
</dbReference>
<dbReference type="EC" id="4.2.1.22" evidence="4"/>
<dbReference type="InterPro" id="IPR001216">
    <property type="entry name" value="P-phosphate_BS"/>
</dbReference>
<dbReference type="SUPFAM" id="SSF53686">
    <property type="entry name" value="Tryptophan synthase beta subunit-like PLP-dependent enzymes"/>
    <property type="match status" value="1"/>
</dbReference>
<keyword evidence="5" id="KW-0663">Pyridoxal phosphate</keyword>
<feature type="non-terminal residue" evidence="8">
    <location>
        <position position="255"/>
    </location>
</feature>
<dbReference type="PANTHER" id="PTHR10314">
    <property type="entry name" value="CYSTATHIONINE BETA-SYNTHASE"/>
    <property type="match status" value="1"/>
</dbReference>
<evidence type="ECO:0000313" key="9">
    <source>
        <dbReference type="Proteomes" id="UP001497623"/>
    </source>
</evidence>
<dbReference type="InterPro" id="IPR050214">
    <property type="entry name" value="Cys_Synth/Cystath_Beta-Synth"/>
</dbReference>
<dbReference type="PROSITE" id="PS00901">
    <property type="entry name" value="CYS_SYNTHASE"/>
    <property type="match status" value="1"/>
</dbReference>
<dbReference type="AlphaFoldDB" id="A0AAV2RMH4"/>
<accession>A0AAV2RMH4</accession>
<dbReference type="FunFam" id="3.40.50.1100:FF:000003">
    <property type="entry name" value="Cystathionine beta-synthase"/>
    <property type="match status" value="1"/>
</dbReference>
<evidence type="ECO:0000256" key="6">
    <source>
        <dbReference type="ARBA" id="ARBA00047490"/>
    </source>
</evidence>
<dbReference type="GO" id="GO:0006535">
    <property type="term" value="P:cysteine biosynthetic process from serine"/>
    <property type="evidence" value="ECO:0007669"/>
    <property type="project" value="InterPro"/>
</dbReference>
<dbReference type="GO" id="GO:0004122">
    <property type="term" value="F:cystathionine beta-synthase activity"/>
    <property type="evidence" value="ECO:0007669"/>
    <property type="project" value="UniProtKB-EC"/>
</dbReference>
<feature type="domain" description="Tryptophan synthase beta chain-like PALP" evidence="7">
    <location>
        <begin position="20"/>
        <end position="247"/>
    </location>
</feature>
<comment type="cofactor">
    <cofactor evidence="1">
        <name>pyridoxal 5'-phosphate</name>
        <dbReference type="ChEBI" id="CHEBI:597326"/>
    </cofactor>
</comment>
<evidence type="ECO:0000256" key="4">
    <source>
        <dbReference type="ARBA" id="ARBA00012041"/>
    </source>
</evidence>
<dbReference type="GO" id="GO:0030170">
    <property type="term" value="F:pyridoxal phosphate binding"/>
    <property type="evidence" value="ECO:0007669"/>
    <property type="project" value="UniProtKB-ARBA"/>
</dbReference>
<evidence type="ECO:0000256" key="2">
    <source>
        <dbReference type="ARBA" id="ARBA00005003"/>
    </source>
</evidence>
<dbReference type="InterPro" id="IPR036052">
    <property type="entry name" value="TrpB-like_PALP_sf"/>
</dbReference>
<keyword evidence="9" id="KW-1185">Reference proteome</keyword>
<dbReference type="EMBL" id="CAXKWB010027603">
    <property type="protein sequence ID" value="CAL4132001.1"/>
    <property type="molecule type" value="Genomic_DNA"/>
</dbReference>
<name>A0AAV2RMH4_MEGNR</name>
<evidence type="ECO:0000256" key="3">
    <source>
        <dbReference type="ARBA" id="ARBA00007103"/>
    </source>
</evidence>
<comment type="catalytic activity">
    <reaction evidence="6">
        <text>L-homocysteine + L-serine = L,L-cystathionine + H2O</text>
        <dbReference type="Rhea" id="RHEA:10112"/>
        <dbReference type="ChEBI" id="CHEBI:15377"/>
        <dbReference type="ChEBI" id="CHEBI:33384"/>
        <dbReference type="ChEBI" id="CHEBI:58161"/>
        <dbReference type="ChEBI" id="CHEBI:58199"/>
        <dbReference type="EC" id="4.2.1.22"/>
    </reaction>
</comment>
<dbReference type="Pfam" id="PF00291">
    <property type="entry name" value="PALP"/>
    <property type="match status" value="1"/>
</dbReference>